<dbReference type="PANTHER" id="PTHR13423">
    <property type="entry name" value="OUT AT FIRST"/>
    <property type="match status" value="1"/>
</dbReference>
<protein>
    <recommendedName>
        <fullName evidence="2">Out at first protein homolog</fullName>
    </recommendedName>
</protein>
<sequence length="471" mass="52623">MEKGRDEPGERQGWGYISYERADSDADSISLELRKPDGTLISFTADFKKGDPSPPQCSEVGSSLAIKQPQPGAEQWILGLAQPGPQNHTLRRDGKETKMVEETPRRQRQPSKGKEERGVGAFGDPGEMAFSLGCAPTVARRDIRLTQPREGKSGIKSHLAGTEPRTENAQIRVIWGYHQGEASAVNEPGAKRGAVSFKVTFWTFKQFCFGKLSSSSLCEFSRRLWNIWDMFFLLSHGFKWEREKFPGQQEGGVYCRAASRPVSSAGSELSPGWAGEEAPPPLAGSHSSALPHQDVKIFRALILGELEKGQSQFQALCFVTRLHHNEIIPSEAMAKLRQKNPRAVRQAEEVRGLEQMHMDITVNFSQGGLLSPHLRNVCAEAADAIYTRQEDALPKASEQMLLPRCGQVGDRGKPCVCRYGLSLAWYPCMLKYCHGRDRPTPYKCGIRSCQKSYSFDFYVPQRQLCLWDEDP</sequence>
<organism evidence="6 7">
    <name type="scientific">Balaenoptera physalus</name>
    <name type="common">Fin whale</name>
    <name type="synonym">Balaena physalus</name>
    <dbReference type="NCBI Taxonomy" id="9770"/>
    <lineage>
        <taxon>Eukaryota</taxon>
        <taxon>Metazoa</taxon>
        <taxon>Chordata</taxon>
        <taxon>Craniata</taxon>
        <taxon>Vertebrata</taxon>
        <taxon>Euteleostomi</taxon>
        <taxon>Mammalia</taxon>
        <taxon>Eutheria</taxon>
        <taxon>Laurasiatheria</taxon>
        <taxon>Artiodactyla</taxon>
        <taxon>Whippomorpha</taxon>
        <taxon>Cetacea</taxon>
        <taxon>Mysticeti</taxon>
        <taxon>Balaenopteridae</taxon>
        <taxon>Balaenoptera</taxon>
    </lineage>
</organism>
<dbReference type="AlphaFoldDB" id="A0A6A1QAH9"/>
<evidence type="ECO:0000256" key="2">
    <source>
        <dbReference type="ARBA" id="ARBA00021639"/>
    </source>
</evidence>
<reference evidence="6 7" key="1">
    <citation type="journal article" date="2019" name="PLoS ONE">
        <title>Genomic analyses reveal an absence of contemporary introgressive admixture between fin whales and blue whales, despite known hybrids.</title>
        <authorList>
            <person name="Westbury M.V."/>
            <person name="Petersen B."/>
            <person name="Lorenzen E.D."/>
        </authorList>
    </citation>
    <scope>NUCLEOTIDE SEQUENCE [LARGE SCALE GENOMIC DNA]</scope>
    <source>
        <strain evidence="6">FinWhale-01</strain>
    </source>
</reference>
<name>A0A6A1QAH9_BALPH</name>
<dbReference type="InterPro" id="IPR053897">
    <property type="entry name" value="Oaf_C"/>
</dbReference>
<keyword evidence="7" id="KW-1185">Reference proteome</keyword>
<dbReference type="Proteomes" id="UP000437017">
    <property type="component" value="Unassembled WGS sequence"/>
</dbReference>
<proteinExistence type="inferred from homology"/>
<comment type="caution">
    <text evidence="6">The sequence shown here is derived from an EMBL/GenBank/DDBJ whole genome shotgun (WGS) entry which is preliminary data.</text>
</comment>
<evidence type="ECO:0000313" key="6">
    <source>
        <dbReference type="EMBL" id="KAB0404800.1"/>
    </source>
</evidence>
<feature type="compositionally biased region" description="Basic and acidic residues" evidence="3">
    <location>
        <begin position="90"/>
        <end position="105"/>
    </location>
</feature>
<evidence type="ECO:0000256" key="1">
    <source>
        <dbReference type="ARBA" id="ARBA00005786"/>
    </source>
</evidence>
<evidence type="ECO:0000256" key="3">
    <source>
        <dbReference type="SAM" id="MobiDB-lite"/>
    </source>
</evidence>
<dbReference type="InterPro" id="IPR026315">
    <property type="entry name" value="Oaf"/>
</dbReference>
<evidence type="ECO:0000259" key="5">
    <source>
        <dbReference type="Pfam" id="PF22873"/>
    </source>
</evidence>
<evidence type="ECO:0000259" key="4">
    <source>
        <dbReference type="Pfam" id="PF14941"/>
    </source>
</evidence>
<feature type="region of interest" description="Disordered" evidence="3">
    <location>
        <begin position="83"/>
        <end position="122"/>
    </location>
</feature>
<feature type="domain" description="Out at first C-terminal" evidence="5">
    <location>
        <begin position="404"/>
        <end position="469"/>
    </location>
</feature>
<accession>A0A6A1QAH9</accession>
<gene>
    <name evidence="6" type="ORF">E2I00_010636</name>
</gene>
<feature type="region of interest" description="Disordered" evidence="3">
    <location>
        <begin position="264"/>
        <end position="288"/>
    </location>
</feature>
<dbReference type="Pfam" id="PF22873">
    <property type="entry name" value="OAF_C"/>
    <property type="match status" value="1"/>
</dbReference>
<evidence type="ECO:0000313" key="7">
    <source>
        <dbReference type="Proteomes" id="UP000437017"/>
    </source>
</evidence>
<dbReference type="OrthoDB" id="9676073at2759"/>
<comment type="similarity">
    <text evidence="1">Belongs to the OAF family.</text>
</comment>
<dbReference type="Pfam" id="PF14941">
    <property type="entry name" value="OAF_N"/>
    <property type="match status" value="1"/>
</dbReference>
<dbReference type="EMBL" id="SGJD01000535">
    <property type="protein sequence ID" value="KAB0404800.1"/>
    <property type="molecule type" value="Genomic_DNA"/>
</dbReference>
<dbReference type="PANTHER" id="PTHR13423:SF2">
    <property type="entry name" value="OUT AT FIRST PROTEIN HOMOLOG"/>
    <property type="match status" value="1"/>
</dbReference>
<dbReference type="InterPro" id="IPR053894">
    <property type="entry name" value="OAF_N"/>
</dbReference>
<feature type="domain" description="Out at first protein BRICHOS-like" evidence="4">
    <location>
        <begin position="292"/>
        <end position="391"/>
    </location>
</feature>